<dbReference type="Proteomes" id="UP000540989">
    <property type="component" value="Unassembled WGS sequence"/>
</dbReference>
<accession>A0A7W8E4L6</accession>
<evidence type="ECO:0000313" key="1">
    <source>
        <dbReference type="EMBL" id="MBB5057275.1"/>
    </source>
</evidence>
<evidence type="ECO:0000313" key="2">
    <source>
        <dbReference type="Proteomes" id="UP000540989"/>
    </source>
</evidence>
<dbReference type="EMBL" id="JACHIP010000002">
    <property type="protein sequence ID" value="MBB5057275.1"/>
    <property type="molecule type" value="Genomic_DNA"/>
</dbReference>
<reference evidence="1 2" key="1">
    <citation type="submission" date="2020-08" db="EMBL/GenBank/DDBJ databases">
        <title>Genomic Encyclopedia of Type Strains, Phase IV (KMG-V): Genome sequencing to study the core and pangenomes of soil and plant-associated prokaryotes.</title>
        <authorList>
            <person name="Whitman W."/>
        </authorList>
    </citation>
    <scope>NUCLEOTIDE SEQUENCE [LARGE SCALE GENOMIC DNA]</scope>
    <source>
        <strain evidence="1 2">M8UP14</strain>
    </source>
</reference>
<protein>
    <submittedName>
        <fullName evidence="1">Uncharacterized protein</fullName>
    </submittedName>
</protein>
<dbReference type="AlphaFoldDB" id="A0A7W8E4L6"/>
<gene>
    <name evidence="1" type="ORF">HDF16_001960</name>
</gene>
<keyword evidence="2" id="KW-1185">Reference proteome</keyword>
<organism evidence="1 2">
    <name type="scientific">Granulicella aggregans</name>
    <dbReference type="NCBI Taxonomy" id="474949"/>
    <lineage>
        <taxon>Bacteria</taxon>
        <taxon>Pseudomonadati</taxon>
        <taxon>Acidobacteriota</taxon>
        <taxon>Terriglobia</taxon>
        <taxon>Terriglobales</taxon>
        <taxon>Acidobacteriaceae</taxon>
        <taxon>Granulicella</taxon>
    </lineage>
</organism>
<proteinExistence type="predicted"/>
<comment type="caution">
    <text evidence="1">The sequence shown here is derived from an EMBL/GenBank/DDBJ whole genome shotgun (WGS) entry which is preliminary data.</text>
</comment>
<sequence>MSKASTRVMHKGFYNFNEHYDDFESSRVVKSLTW</sequence>
<name>A0A7W8E4L6_9BACT</name>